<dbReference type="InterPro" id="IPR050638">
    <property type="entry name" value="AA-Vitamin_Transporters"/>
</dbReference>
<evidence type="ECO:0000256" key="6">
    <source>
        <dbReference type="SAM" id="MobiDB-lite"/>
    </source>
</evidence>
<protein>
    <submittedName>
        <fullName evidence="9">DMT(Drug/metabolite transporter) superfamily permease</fullName>
    </submittedName>
</protein>
<reference evidence="9 10" key="1">
    <citation type="submission" date="2011-11" db="EMBL/GenBank/DDBJ databases">
        <title>The Noncontiguous Finished sequence of Saccharomonospora cyanea NA-134.</title>
        <authorList>
            <consortium name="US DOE Joint Genome Institute"/>
            <person name="Lucas S."/>
            <person name="Han J."/>
            <person name="Lapidus A."/>
            <person name="Cheng J.-F."/>
            <person name="Goodwin L."/>
            <person name="Pitluck S."/>
            <person name="Peters L."/>
            <person name="Ovchinnikova G."/>
            <person name="Lu M."/>
            <person name="Detter J.C."/>
            <person name="Han C."/>
            <person name="Tapia R."/>
            <person name="Land M."/>
            <person name="Hauser L."/>
            <person name="Kyrpides N."/>
            <person name="Ivanova N."/>
            <person name="Pagani I."/>
            <person name="Brambilla E.-M."/>
            <person name="Klenk H.-P."/>
            <person name="Woyke T."/>
        </authorList>
    </citation>
    <scope>NUCLEOTIDE SEQUENCE [LARGE SCALE GENOMIC DNA]</scope>
    <source>
        <strain evidence="9 10">NA-134</strain>
    </source>
</reference>
<dbReference type="PANTHER" id="PTHR32322">
    <property type="entry name" value="INNER MEMBRANE TRANSPORTER"/>
    <property type="match status" value="1"/>
</dbReference>
<feature type="transmembrane region" description="Helical" evidence="7">
    <location>
        <begin position="178"/>
        <end position="198"/>
    </location>
</feature>
<dbReference type="SUPFAM" id="SSF103481">
    <property type="entry name" value="Multidrug resistance efflux transporter EmrE"/>
    <property type="match status" value="2"/>
</dbReference>
<dbReference type="EMBL" id="CM001440">
    <property type="protein sequence ID" value="EHR63012.1"/>
    <property type="molecule type" value="Genomic_DNA"/>
</dbReference>
<organism evidence="9 10">
    <name type="scientific">Saccharomonospora cyanea NA-134</name>
    <dbReference type="NCBI Taxonomy" id="882082"/>
    <lineage>
        <taxon>Bacteria</taxon>
        <taxon>Bacillati</taxon>
        <taxon>Actinomycetota</taxon>
        <taxon>Actinomycetes</taxon>
        <taxon>Pseudonocardiales</taxon>
        <taxon>Pseudonocardiaceae</taxon>
        <taxon>Saccharomonospora</taxon>
    </lineage>
</organism>
<dbReference type="OrthoDB" id="9809509at2"/>
<feature type="transmembrane region" description="Helical" evidence="7">
    <location>
        <begin position="266"/>
        <end position="284"/>
    </location>
</feature>
<feature type="transmembrane region" description="Helical" evidence="7">
    <location>
        <begin position="89"/>
        <end position="108"/>
    </location>
</feature>
<evidence type="ECO:0000256" key="3">
    <source>
        <dbReference type="ARBA" id="ARBA00022692"/>
    </source>
</evidence>
<evidence type="ECO:0000256" key="1">
    <source>
        <dbReference type="ARBA" id="ARBA00004141"/>
    </source>
</evidence>
<feature type="compositionally biased region" description="Pro residues" evidence="6">
    <location>
        <begin position="327"/>
        <end position="336"/>
    </location>
</feature>
<dbReference type="STRING" id="882082.SaccyDRAFT_4192"/>
<evidence type="ECO:0000256" key="2">
    <source>
        <dbReference type="ARBA" id="ARBA00007362"/>
    </source>
</evidence>
<feature type="transmembrane region" description="Helical" evidence="7">
    <location>
        <begin position="148"/>
        <end position="166"/>
    </location>
</feature>
<feature type="region of interest" description="Disordered" evidence="6">
    <location>
        <begin position="290"/>
        <end position="336"/>
    </location>
</feature>
<keyword evidence="10" id="KW-1185">Reference proteome</keyword>
<feature type="transmembrane region" description="Helical" evidence="7">
    <location>
        <begin position="210"/>
        <end position="232"/>
    </location>
</feature>
<evidence type="ECO:0000256" key="4">
    <source>
        <dbReference type="ARBA" id="ARBA00022989"/>
    </source>
</evidence>
<feature type="transmembrane region" description="Helical" evidence="7">
    <location>
        <begin position="35"/>
        <end position="52"/>
    </location>
</feature>
<dbReference type="Proteomes" id="UP000002791">
    <property type="component" value="Chromosome"/>
</dbReference>
<name>H5XK53_9PSEU</name>
<keyword evidence="4 7" id="KW-1133">Transmembrane helix</keyword>
<dbReference type="AlphaFoldDB" id="H5XK53"/>
<dbReference type="PANTHER" id="PTHR32322:SF2">
    <property type="entry name" value="EAMA DOMAIN-CONTAINING PROTEIN"/>
    <property type="match status" value="1"/>
</dbReference>
<sequence>MRPDVLLSAGFVLMWSSGFVGAVLGTAHAGAWTLLLWRFWVVAAVLGGWWLVRRRRAIGLRDVGVHSAIGLLSQGVYLAGVVWSAELGVAAGVAALVAALQPVVTATLSGPLLGERSTPLQWAGLAVGLVGVALVVGDDLGSSSGAPAAAYALPFLAMAGLVVATFAERRATSSLSVVDSLVIQCSASAALFTVVAWTAGEVVVPTSAGFWFAVAWVVVLSTFGGYGTYWLVVRRRSVNHAATLLYLTPPTTMLAGFALFGDTVDVWGFVGLAVSAAAVTLVLRGQRATQPRTRPRALSDPGAMMATCSSTTSSPPPPTSRGDAPARPRPPSSPSC</sequence>
<keyword evidence="5 7" id="KW-0472">Membrane</keyword>
<dbReference type="Pfam" id="PF00892">
    <property type="entry name" value="EamA"/>
    <property type="match status" value="1"/>
</dbReference>
<dbReference type="RefSeq" id="WP_005459067.1">
    <property type="nucleotide sequence ID" value="NZ_CM001440.1"/>
</dbReference>
<dbReference type="HOGENOM" id="CLU_033863_10_1_11"/>
<proteinExistence type="inferred from homology"/>
<comment type="subcellular location">
    <subcellularLocation>
        <location evidence="1">Membrane</location>
        <topology evidence="1">Multi-pass membrane protein</topology>
    </subcellularLocation>
</comment>
<gene>
    <name evidence="9" type="ORF">SaccyDRAFT_4192</name>
</gene>
<evidence type="ECO:0000256" key="7">
    <source>
        <dbReference type="SAM" id="Phobius"/>
    </source>
</evidence>
<evidence type="ECO:0000256" key="5">
    <source>
        <dbReference type="ARBA" id="ARBA00023136"/>
    </source>
</evidence>
<dbReference type="InterPro" id="IPR000620">
    <property type="entry name" value="EamA_dom"/>
</dbReference>
<dbReference type="InterPro" id="IPR037185">
    <property type="entry name" value="EmrE-like"/>
</dbReference>
<evidence type="ECO:0000313" key="10">
    <source>
        <dbReference type="Proteomes" id="UP000002791"/>
    </source>
</evidence>
<dbReference type="GO" id="GO:0016020">
    <property type="term" value="C:membrane"/>
    <property type="evidence" value="ECO:0007669"/>
    <property type="project" value="UniProtKB-SubCell"/>
</dbReference>
<evidence type="ECO:0000259" key="8">
    <source>
        <dbReference type="Pfam" id="PF00892"/>
    </source>
</evidence>
<accession>H5XK53</accession>
<evidence type="ECO:0000313" key="9">
    <source>
        <dbReference type="EMBL" id="EHR63012.1"/>
    </source>
</evidence>
<feature type="transmembrane region" description="Helical" evidence="7">
    <location>
        <begin position="244"/>
        <end position="260"/>
    </location>
</feature>
<feature type="domain" description="EamA" evidence="8">
    <location>
        <begin position="6"/>
        <end position="136"/>
    </location>
</feature>
<comment type="similarity">
    <text evidence="2">Belongs to the EamA transporter family.</text>
</comment>
<feature type="transmembrane region" description="Helical" evidence="7">
    <location>
        <begin position="64"/>
        <end position="83"/>
    </location>
</feature>
<keyword evidence="3 7" id="KW-0812">Transmembrane</keyword>
<feature type="transmembrane region" description="Helical" evidence="7">
    <location>
        <begin position="120"/>
        <end position="136"/>
    </location>
</feature>
<dbReference type="eggNOG" id="COG0697">
    <property type="taxonomic scope" value="Bacteria"/>
</dbReference>